<evidence type="ECO:0000313" key="3">
    <source>
        <dbReference type="Proteomes" id="UP000633365"/>
    </source>
</evidence>
<dbReference type="RefSeq" id="WP_201428362.1">
    <property type="nucleotide sequence ID" value="NZ_JAEQMG010000145.1"/>
</dbReference>
<evidence type="ECO:0000313" key="2">
    <source>
        <dbReference type="EMBL" id="MBK6089656.1"/>
    </source>
</evidence>
<gene>
    <name evidence="2" type="ORF">JKK62_13570</name>
</gene>
<protein>
    <submittedName>
        <fullName evidence="2">DUF3789 domain-containing protein</fullName>
    </submittedName>
</protein>
<evidence type="ECO:0000256" key="1">
    <source>
        <dbReference type="SAM" id="Phobius"/>
    </source>
</evidence>
<name>A0A935C3A6_9FIRM</name>
<keyword evidence="1" id="KW-0472">Membrane</keyword>
<proteinExistence type="predicted"/>
<accession>A0A935C3A6</accession>
<dbReference type="Proteomes" id="UP000633365">
    <property type="component" value="Unassembled WGS sequence"/>
</dbReference>
<dbReference type="Pfam" id="PF12664">
    <property type="entry name" value="DUF3789"/>
    <property type="match status" value="1"/>
</dbReference>
<keyword evidence="1" id="KW-0812">Transmembrane</keyword>
<reference evidence="2" key="1">
    <citation type="submission" date="2021-01" db="EMBL/GenBank/DDBJ databases">
        <title>Genome public.</title>
        <authorList>
            <person name="Liu C."/>
            <person name="Sun Q."/>
        </authorList>
    </citation>
    <scope>NUCLEOTIDE SEQUENCE</scope>
    <source>
        <strain evidence="2">M6</strain>
    </source>
</reference>
<dbReference type="EMBL" id="JAEQMG010000145">
    <property type="protein sequence ID" value="MBK6089656.1"/>
    <property type="molecule type" value="Genomic_DNA"/>
</dbReference>
<dbReference type="InterPro" id="IPR024522">
    <property type="entry name" value="DUF3789"/>
</dbReference>
<dbReference type="AlphaFoldDB" id="A0A935C3A6"/>
<organism evidence="2 3">
    <name type="scientific">Ruminococcus difficilis</name>
    <dbReference type="NCBI Taxonomy" id="2763069"/>
    <lineage>
        <taxon>Bacteria</taxon>
        <taxon>Bacillati</taxon>
        <taxon>Bacillota</taxon>
        <taxon>Clostridia</taxon>
        <taxon>Eubacteriales</taxon>
        <taxon>Oscillospiraceae</taxon>
        <taxon>Ruminococcus</taxon>
    </lineage>
</organism>
<keyword evidence="1" id="KW-1133">Transmembrane helix</keyword>
<comment type="caution">
    <text evidence="2">The sequence shown here is derived from an EMBL/GenBank/DDBJ whole genome shotgun (WGS) entry which is preliminary data.</text>
</comment>
<feature type="transmembrane region" description="Helical" evidence="1">
    <location>
        <begin position="6"/>
        <end position="24"/>
    </location>
</feature>
<keyword evidence="3" id="KW-1185">Reference proteome</keyword>
<sequence length="118" mass="13405">MTIILVLSGFMLGGLVGVVVMALLQIGRESDRDFELLPSVWVGFVEWRESDVFLVRQVKGYGIDVYKRNKIGDLEHVSRLPHSFTARSQMEEYVKANAPYLTRDEIDTKQDVSDRAGE</sequence>